<proteinExistence type="predicted"/>
<dbReference type="Pfam" id="PF00188">
    <property type="entry name" value="CAP"/>
    <property type="match status" value="1"/>
</dbReference>
<feature type="domain" description="SCP" evidence="2">
    <location>
        <begin position="50"/>
        <end position="178"/>
    </location>
</feature>
<keyword evidence="1" id="KW-0732">Signal</keyword>
<evidence type="ECO:0000259" key="2">
    <source>
        <dbReference type="SMART" id="SM00198"/>
    </source>
</evidence>
<feature type="signal peptide" evidence="1">
    <location>
        <begin position="1"/>
        <end position="25"/>
    </location>
</feature>
<feature type="chain" id="PRO_5044256494" evidence="1">
    <location>
        <begin position="26"/>
        <end position="186"/>
    </location>
</feature>
<accession>A0AB37HWF8</accession>
<evidence type="ECO:0000313" key="4">
    <source>
        <dbReference type="Proteomes" id="UP000677180"/>
    </source>
</evidence>
<sequence>MKMTRLFAGALLAVVPLVAAPVAQASAGSDAPVQTAVQGAPATVAQSSAAYSRTILTKVNELRASLGLKPVTRYAQLDSIAQDWSDQMASRNSMSHRPQFASGYPGGWNSASENVAMRGGSALSGDIGAQLFEQWRNSPGHYANMVSPDANALGIGLAYNSATKSWYATQNFAGYQNPTGSGLVAS</sequence>
<dbReference type="AlphaFoldDB" id="A0AB37HWF8"/>
<gene>
    <name evidence="3" type="ORF">J5A53_02735</name>
</gene>
<dbReference type="PANTHER" id="PTHR31157:SF1">
    <property type="entry name" value="SCP DOMAIN-CONTAINING PROTEIN"/>
    <property type="match status" value="1"/>
</dbReference>
<dbReference type="RefSeq" id="WP_014847586.1">
    <property type="nucleotide sequence ID" value="NZ_CAJZDL010000002.1"/>
</dbReference>
<dbReference type="SUPFAM" id="SSF55797">
    <property type="entry name" value="PR-1-like"/>
    <property type="match status" value="1"/>
</dbReference>
<dbReference type="CDD" id="cd05379">
    <property type="entry name" value="CAP_bacterial"/>
    <property type="match status" value="1"/>
</dbReference>
<name>A0AB37HWF8_9ACTN</name>
<protein>
    <submittedName>
        <fullName evidence="3">CAP domain-containing protein</fullName>
    </submittedName>
</protein>
<dbReference type="EMBL" id="CP072385">
    <property type="protein sequence ID" value="QUC11635.1"/>
    <property type="molecule type" value="Genomic_DNA"/>
</dbReference>
<dbReference type="SMART" id="SM00198">
    <property type="entry name" value="SCP"/>
    <property type="match status" value="1"/>
</dbReference>
<organism evidence="3 4">
    <name type="scientific">Arachnia propionica</name>
    <dbReference type="NCBI Taxonomy" id="1750"/>
    <lineage>
        <taxon>Bacteria</taxon>
        <taxon>Bacillati</taxon>
        <taxon>Actinomycetota</taxon>
        <taxon>Actinomycetes</taxon>
        <taxon>Propionibacteriales</taxon>
        <taxon>Propionibacteriaceae</taxon>
        <taxon>Arachnia</taxon>
    </lineage>
</organism>
<dbReference type="Gene3D" id="3.40.33.10">
    <property type="entry name" value="CAP"/>
    <property type="match status" value="1"/>
</dbReference>
<reference evidence="3" key="1">
    <citation type="submission" date="2021-03" db="EMBL/GenBank/DDBJ databases">
        <title>Human Oral Microbial Genomes.</title>
        <authorList>
            <person name="Johnston C.D."/>
            <person name="Chen T."/>
            <person name="Dewhirst F.E."/>
        </authorList>
    </citation>
    <scope>NUCLEOTIDE SEQUENCE</scope>
    <source>
        <strain evidence="3">F0714</strain>
    </source>
</reference>
<dbReference type="InterPro" id="IPR014044">
    <property type="entry name" value="CAP_dom"/>
</dbReference>
<evidence type="ECO:0000313" key="3">
    <source>
        <dbReference type="EMBL" id="QUC11635.1"/>
    </source>
</evidence>
<evidence type="ECO:0000256" key="1">
    <source>
        <dbReference type="SAM" id="SignalP"/>
    </source>
</evidence>
<dbReference type="InterPro" id="IPR035940">
    <property type="entry name" value="CAP_sf"/>
</dbReference>
<dbReference type="PANTHER" id="PTHR31157">
    <property type="entry name" value="SCP DOMAIN-CONTAINING PROTEIN"/>
    <property type="match status" value="1"/>
</dbReference>
<dbReference type="Proteomes" id="UP000677180">
    <property type="component" value="Chromosome"/>
</dbReference>